<evidence type="ECO:0008006" key="4">
    <source>
        <dbReference type="Google" id="ProtNLM"/>
    </source>
</evidence>
<keyword evidence="1" id="KW-0812">Transmembrane</keyword>
<feature type="transmembrane region" description="Helical" evidence="1">
    <location>
        <begin position="83"/>
        <end position="104"/>
    </location>
</feature>
<organism evidence="2 3">
    <name type="scientific">Clostridium acetireducens DSM 10703</name>
    <dbReference type="NCBI Taxonomy" id="1121290"/>
    <lineage>
        <taxon>Bacteria</taxon>
        <taxon>Bacillati</taxon>
        <taxon>Bacillota</taxon>
        <taxon>Clostridia</taxon>
        <taxon>Eubacteriales</taxon>
        <taxon>Clostridiaceae</taxon>
        <taxon>Clostridium</taxon>
    </lineage>
</organism>
<name>A0A1E8F1L5_9CLOT</name>
<dbReference type="OrthoDB" id="2917865at2"/>
<feature type="transmembrane region" description="Helical" evidence="1">
    <location>
        <begin position="154"/>
        <end position="172"/>
    </location>
</feature>
<keyword evidence="1" id="KW-0472">Membrane</keyword>
<feature type="transmembrane region" description="Helical" evidence="1">
    <location>
        <begin position="16"/>
        <end position="32"/>
    </location>
</feature>
<reference evidence="2 3" key="1">
    <citation type="submission" date="2016-06" db="EMBL/GenBank/DDBJ databases">
        <title>Genome sequence of Clostridium acetireducens DSM 10703.</title>
        <authorList>
            <person name="Poehlein A."/>
            <person name="Fluechter S."/>
            <person name="Duerre P."/>
            <person name="Daniel R."/>
        </authorList>
    </citation>
    <scope>NUCLEOTIDE SEQUENCE [LARGE SCALE GENOMIC DNA]</scope>
    <source>
        <strain evidence="2 3">DSM 10703</strain>
    </source>
</reference>
<dbReference type="RefSeq" id="WP_070109450.1">
    <property type="nucleotide sequence ID" value="NZ_LZFO01000005.1"/>
</dbReference>
<feature type="transmembrane region" description="Helical" evidence="1">
    <location>
        <begin position="124"/>
        <end position="142"/>
    </location>
</feature>
<dbReference type="EMBL" id="LZFO01000005">
    <property type="protein sequence ID" value="OFI07076.1"/>
    <property type="molecule type" value="Genomic_DNA"/>
</dbReference>
<protein>
    <recommendedName>
        <fullName evidence="4">ABC-2 family transporter protein</fullName>
    </recommendedName>
</protein>
<dbReference type="Proteomes" id="UP000175744">
    <property type="component" value="Unassembled WGS sequence"/>
</dbReference>
<dbReference type="STRING" id="1121290.CLAOCE_04810"/>
<dbReference type="AlphaFoldDB" id="A0A1E8F1L5"/>
<proteinExistence type="predicted"/>
<keyword evidence="3" id="KW-1185">Reference proteome</keyword>
<dbReference type="Pfam" id="PF13346">
    <property type="entry name" value="ABC2_membrane_5"/>
    <property type="match status" value="1"/>
</dbReference>
<keyword evidence="1" id="KW-1133">Transmembrane helix</keyword>
<sequence length="221" mass="25616">MLNLIMKDLRIMKKSLLYFLIPITLIIIFVLYKMPFDAYFQYLAAYLFIVFYMTCFSFISMENYKSVKEAVVVNSFPVKRKDLVVLEYLMLIVYNVIFAFVAILETNILKLVGVKGGEVATLEILIMSLLISLIYFSIYIPFSIKNFGKTNRINVFMYVFMFCLPQILKKFVGTKIGQKFIMVIGGISNPHIVILGILVLGILMFMMSFFTSVKIYENIDF</sequence>
<accession>A0A1E8F1L5</accession>
<comment type="caution">
    <text evidence="2">The sequence shown here is derived from an EMBL/GenBank/DDBJ whole genome shotgun (WGS) entry which is preliminary data.</text>
</comment>
<evidence type="ECO:0000256" key="1">
    <source>
        <dbReference type="SAM" id="Phobius"/>
    </source>
</evidence>
<feature type="transmembrane region" description="Helical" evidence="1">
    <location>
        <begin position="38"/>
        <end position="59"/>
    </location>
</feature>
<feature type="transmembrane region" description="Helical" evidence="1">
    <location>
        <begin position="192"/>
        <end position="213"/>
    </location>
</feature>
<gene>
    <name evidence="2" type="ORF">CLOACE_04810</name>
</gene>
<evidence type="ECO:0000313" key="2">
    <source>
        <dbReference type="EMBL" id="OFI07076.1"/>
    </source>
</evidence>
<evidence type="ECO:0000313" key="3">
    <source>
        <dbReference type="Proteomes" id="UP000175744"/>
    </source>
</evidence>
<dbReference type="InterPro" id="IPR025699">
    <property type="entry name" value="ABC2_memb-like"/>
</dbReference>